<organism evidence="1 2">
    <name type="scientific">Abrus precatorius</name>
    <name type="common">Indian licorice</name>
    <name type="synonym">Glycine abrus</name>
    <dbReference type="NCBI Taxonomy" id="3816"/>
    <lineage>
        <taxon>Eukaryota</taxon>
        <taxon>Viridiplantae</taxon>
        <taxon>Streptophyta</taxon>
        <taxon>Embryophyta</taxon>
        <taxon>Tracheophyta</taxon>
        <taxon>Spermatophyta</taxon>
        <taxon>Magnoliopsida</taxon>
        <taxon>eudicotyledons</taxon>
        <taxon>Gunneridae</taxon>
        <taxon>Pentapetalae</taxon>
        <taxon>rosids</taxon>
        <taxon>fabids</taxon>
        <taxon>Fabales</taxon>
        <taxon>Fabaceae</taxon>
        <taxon>Papilionoideae</taxon>
        <taxon>50 kb inversion clade</taxon>
        <taxon>NPAAA clade</taxon>
        <taxon>indigoferoid/millettioid clade</taxon>
        <taxon>Abreae</taxon>
        <taxon>Abrus</taxon>
    </lineage>
</organism>
<sequence length="192" mass="21487">MLLYAKFMKDLFSKKKKLKEDATIALTKECNAILQQKLPLKLKDLSSFTIPCIIGNMTIGKALCDLGANINLMPLSVLKKLGFGEVKNIGEDSKVPVILGRPFLTTGRALIDVQQGQLMLRVHDEKVTFKVFEAMQHPDDKDTCCKVDMLDSLVAAKGLMQENYADPLKKDLVNTIMNNDEESDEELQEIVQ</sequence>
<dbReference type="OrthoDB" id="1734538at2759"/>
<name>A0A8B8KIA9_ABRPR</name>
<reference evidence="2" key="2">
    <citation type="submission" date="2025-08" db="UniProtKB">
        <authorList>
            <consortium name="RefSeq"/>
        </authorList>
    </citation>
    <scope>IDENTIFICATION</scope>
    <source>
        <tissue evidence="2">Young leaves</tissue>
    </source>
</reference>
<dbReference type="Proteomes" id="UP000694853">
    <property type="component" value="Unplaced"/>
</dbReference>
<evidence type="ECO:0000313" key="1">
    <source>
        <dbReference type="Proteomes" id="UP000694853"/>
    </source>
</evidence>
<accession>A0A8B8KIA9</accession>
<reference evidence="1" key="1">
    <citation type="journal article" date="2019" name="Toxins">
        <title>Detection of Abrin-Like and Prepropulchellin-Like Toxin Genes and Transcripts Using Whole Genome Sequencing and Full-Length Transcript Sequencing of Abrus precatorius.</title>
        <authorList>
            <person name="Hovde B.T."/>
            <person name="Daligault H.E."/>
            <person name="Hanschen E.R."/>
            <person name="Kunde Y.A."/>
            <person name="Johnson M.B."/>
            <person name="Starkenburg S.R."/>
            <person name="Johnson S.L."/>
        </authorList>
    </citation>
    <scope>NUCLEOTIDE SEQUENCE [LARGE SCALE GENOMIC DNA]</scope>
</reference>
<dbReference type="PANTHER" id="PTHR33067:SF9">
    <property type="entry name" value="RNA-DIRECTED DNA POLYMERASE"/>
    <property type="match status" value="1"/>
</dbReference>
<dbReference type="RefSeq" id="XP_027342978.1">
    <property type="nucleotide sequence ID" value="XM_027487177.1"/>
</dbReference>
<protein>
    <submittedName>
        <fullName evidence="2">Uncharacterized protein LOC113855537</fullName>
    </submittedName>
</protein>
<dbReference type="GeneID" id="113855537"/>
<dbReference type="PANTHER" id="PTHR33067">
    <property type="entry name" value="RNA-DIRECTED DNA POLYMERASE-RELATED"/>
    <property type="match status" value="1"/>
</dbReference>
<dbReference type="InterPro" id="IPR021109">
    <property type="entry name" value="Peptidase_aspartic_dom_sf"/>
</dbReference>
<dbReference type="AlphaFoldDB" id="A0A8B8KIA9"/>
<dbReference type="Gene3D" id="2.40.70.10">
    <property type="entry name" value="Acid Proteases"/>
    <property type="match status" value="1"/>
</dbReference>
<gene>
    <name evidence="2" type="primary">LOC113855537</name>
</gene>
<keyword evidence="1" id="KW-1185">Reference proteome</keyword>
<proteinExistence type="predicted"/>
<dbReference type="KEGG" id="aprc:113855537"/>
<evidence type="ECO:0000313" key="2">
    <source>
        <dbReference type="RefSeq" id="XP_027342978.1"/>
    </source>
</evidence>